<sequence length="262" mass="30523">MNMGIHIMITLMRGTKYYSFNFPIWSIPWFIQFSKEFQFTKPECQPLWFLKWWSIHGSQAEIIPDTPWNTTPPTTKKDPPLSTKTLKQALLHFTKSYRCSEYHSRYPPILLFCFKFKVPWIVKWSYQIKDNILIRNHAVKWWDNFDRDRIIKFVYDEFPETKQVEDQPSSSISDLLKGKSPEELAEICKLAAQACQVASISTSGKGKSSASSEGSTTEMINLSQFSAPVKKNWYEESLFQDAQDPYAGIEEDEALIEEQYLG</sequence>
<organism evidence="1">
    <name type="scientific">Fagus sylvatica</name>
    <name type="common">Beechnut</name>
    <dbReference type="NCBI Taxonomy" id="28930"/>
    <lineage>
        <taxon>Eukaryota</taxon>
        <taxon>Viridiplantae</taxon>
        <taxon>Streptophyta</taxon>
        <taxon>Embryophyta</taxon>
        <taxon>Tracheophyta</taxon>
        <taxon>Spermatophyta</taxon>
        <taxon>Magnoliopsida</taxon>
        <taxon>eudicotyledons</taxon>
        <taxon>Gunneridae</taxon>
        <taxon>Pentapetalae</taxon>
        <taxon>rosids</taxon>
        <taxon>fabids</taxon>
        <taxon>Fagales</taxon>
        <taxon>Fagaceae</taxon>
        <taxon>Fagus</taxon>
    </lineage>
</organism>
<gene>
    <name evidence="1" type="ORF">FSB_LOCUS35826</name>
</gene>
<dbReference type="PANTHER" id="PTHR48434:SF1">
    <property type="entry name" value="(RAPE) HYPOTHETICAL PROTEIN"/>
    <property type="match status" value="1"/>
</dbReference>
<protein>
    <submittedName>
        <fullName evidence="1">Uncharacterized protein</fullName>
    </submittedName>
</protein>
<proteinExistence type="predicted"/>
<dbReference type="AlphaFoldDB" id="A0A2N9H8N5"/>
<accession>A0A2N9H8N5</accession>
<dbReference type="PANTHER" id="PTHR48434">
    <property type="entry name" value="(RAPE) HYPOTHETICAL PROTEIN"/>
    <property type="match status" value="1"/>
</dbReference>
<dbReference type="EMBL" id="OIVN01002985">
    <property type="protein sequence ID" value="SPD07944.1"/>
    <property type="molecule type" value="Genomic_DNA"/>
</dbReference>
<evidence type="ECO:0000313" key="1">
    <source>
        <dbReference type="EMBL" id="SPD07944.1"/>
    </source>
</evidence>
<reference evidence="1" key="1">
    <citation type="submission" date="2018-02" db="EMBL/GenBank/DDBJ databases">
        <authorList>
            <person name="Cohen D.B."/>
            <person name="Kent A.D."/>
        </authorList>
    </citation>
    <scope>NUCLEOTIDE SEQUENCE</scope>
</reference>
<name>A0A2N9H8N5_FAGSY</name>